<feature type="domain" description="Response regulatory" evidence="8">
    <location>
        <begin position="11"/>
        <end position="125"/>
    </location>
</feature>
<dbReference type="CDD" id="cd00009">
    <property type="entry name" value="AAA"/>
    <property type="match status" value="1"/>
</dbReference>
<dbReference type="OrthoDB" id="9782110at2"/>
<dbReference type="InterPro" id="IPR009057">
    <property type="entry name" value="Homeodomain-like_sf"/>
</dbReference>
<dbReference type="InterPro" id="IPR002078">
    <property type="entry name" value="Sigma_54_int"/>
</dbReference>
<dbReference type="CDD" id="cd00156">
    <property type="entry name" value="REC"/>
    <property type="match status" value="1"/>
</dbReference>
<dbReference type="InterPro" id="IPR058031">
    <property type="entry name" value="AAA_lid_NorR"/>
</dbReference>
<keyword evidence="6" id="KW-0597">Phosphoprotein</keyword>
<reference evidence="9 10" key="1">
    <citation type="submission" date="2018-11" db="EMBL/GenBank/DDBJ databases">
        <title>Rufibacter latericius sp. nov., isolated from water in Baiyang Lake.</title>
        <authorList>
            <person name="Yang Y."/>
        </authorList>
    </citation>
    <scope>NUCLEOTIDE SEQUENCE [LARGE SCALE GENOMIC DNA]</scope>
    <source>
        <strain evidence="9 10">MCC P1</strain>
    </source>
</reference>
<name>A0A3M9N7H6_9BACT</name>
<evidence type="ECO:0000256" key="6">
    <source>
        <dbReference type="PROSITE-ProRule" id="PRU00169"/>
    </source>
</evidence>
<dbReference type="Gene3D" id="1.10.8.60">
    <property type="match status" value="1"/>
</dbReference>
<dbReference type="GO" id="GO:0003677">
    <property type="term" value="F:DNA binding"/>
    <property type="evidence" value="ECO:0007669"/>
    <property type="project" value="UniProtKB-KW"/>
</dbReference>
<dbReference type="PANTHER" id="PTHR32071:SF81">
    <property type="entry name" value="PROPIONATE CATABOLISM OPERON REGULATORY PROTEIN"/>
    <property type="match status" value="1"/>
</dbReference>
<dbReference type="PROSITE" id="PS00676">
    <property type="entry name" value="SIGMA54_INTERACT_2"/>
    <property type="match status" value="1"/>
</dbReference>
<dbReference type="InterPro" id="IPR003593">
    <property type="entry name" value="AAA+_ATPase"/>
</dbReference>
<dbReference type="Gene3D" id="3.40.50.300">
    <property type="entry name" value="P-loop containing nucleotide triphosphate hydrolases"/>
    <property type="match status" value="1"/>
</dbReference>
<dbReference type="SUPFAM" id="SSF46689">
    <property type="entry name" value="Homeodomain-like"/>
    <property type="match status" value="1"/>
</dbReference>
<dbReference type="RefSeq" id="WP_123131167.1">
    <property type="nucleotide sequence ID" value="NZ_RJJE01000001.1"/>
</dbReference>
<protein>
    <submittedName>
        <fullName evidence="9">Sigma-54-dependent Fis family transcriptional regulator</fullName>
    </submittedName>
</protein>
<proteinExistence type="predicted"/>
<dbReference type="SUPFAM" id="SSF52172">
    <property type="entry name" value="CheY-like"/>
    <property type="match status" value="1"/>
</dbReference>
<feature type="domain" description="Sigma-54 factor interaction" evidence="7">
    <location>
        <begin position="152"/>
        <end position="381"/>
    </location>
</feature>
<sequence length="461" mass="52277">MVESSPTARTKIFVLEDDPWYSQFLTYHLSLNPDHDVEVFTSVEEFLQRLPEAPNIVTLDYCLPEHSGEAVLGKIMEVSPASYTIIVSGQEDIGKAVNLIKLGAYDYVAKNGDTKERLWSIVEKIKHNTSLKQVIEELRQEVKQKYSLGNELVGTSPAMQKVFNLVEKAASSNINVTITGETGTGKELIAKAVHQHSDRAKKRFVAVNISAIPRELLESELFGYEKGAFTGAVSQRIGKFEEANGGILFLDEIGEMDILLQSKLLRVLQEREVTRIGSNETIPVDVRLLTATNKNLLEEVRKGNFREDLYYRLLGIQIHLPPLRERENDALLIANKLLKEFCLQNQLPAKSFSAEALRAIRRYPFPGNIRELKAVVEMAAVLSDKETITPEDIHLQEAQPIDSNEEKTLDEYIADIVQRYLIRYNYNVVHVADKLKIGKSTIYRMIRKKEVTIHKLEPTYP</sequence>
<keyword evidence="10" id="KW-1185">Reference proteome</keyword>
<evidence type="ECO:0000256" key="1">
    <source>
        <dbReference type="ARBA" id="ARBA00022741"/>
    </source>
</evidence>
<evidence type="ECO:0000256" key="4">
    <source>
        <dbReference type="ARBA" id="ARBA00023125"/>
    </source>
</evidence>
<gene>
    <name evidence="9" type="ORF">EFA69_00660</name>
</gene>
<evidence type="ECO:0000313" key="10">
    <source>
        <dbReference type="Proteomes" id="UP000271010"/>
    </source>
</evidence>
<dbReference type="EMBL" id="RJJE01000001">
    <property type="protein sequence ID" value="RNI32968.1"/>
    <property type="molecule type" value="Genomic_DNA"/>
</dbReference>
<dbReference type="GO" id="GO:0000160">
    <property type="term" value="P:phosphorelay signal transduction system"/>
    <property type="evidence" value="ECO:0007669"/>
    <property type="project" value="InterPro"/>
</dbReference>
<dbReference type="FunFam" id="3.40.50.300:FF:000006">
    <property type="entry name" value="DNA-binding transcriptional regulator NtrC"/>
    <property type="match status" value="1"/>
</dbReference>
<accession>A0A3M9N7H6</accession>
<dbReference type="SMART" id="SM00448">
    <property type="entry name" value="REC"/>
    <property type="match status" value="1"/>
</dbReference>
<dbReference type="Pfam" id="PF25601">
    <property type="entry name" value="AAA_lid_14"/>
    <property type="match status" value="1"/>
</dbReference>
<evidence type="ECO:0000256" key="2">
    <source>
        <dbReference type="ARBA" id="ARBA00022840"/>
    </source>
</evidence>
<dbReference type="Proteomes" id="UP000271010">
    <property type="component" value="Unassembled WGS sequence"/>
</dbReference>
<feature type="modified residue" description="4-aspartylphosphate" evidence="6">
    <location>
        <position position="60"/>
    </location>
</feature>
<dbReference type="InterPro" id="IPR025944">
    <property type="entry name" value="Sigma_54_int_dom_CS"/>
</dbReference>
<keyword evidence="4" id="KW-0238">DNA-binding</keyword>
<dbReference type="SMART" id="SM00382">
    <property type="entry name" value="AAA"/>
    <property type="match status" value="1"/>
</dbReference>
<dbReference type="InterPro" id="IPR027417">
    <property type="entry name" value="P-loop_NTPase"/>
</dbReference>
<dbReference type="PROSITE" id="PS50110">
    <property type="entry name" value="RESPONSE_REGULATORY"/>
    <property type="match status" value="1"/>
</dbReference>
<keyword evidence="1" id="KW-0547">Nucleotide-binding</keyword>
<dbReference type="AlphaFoldDB" id="A0A3M9N7H6"/>
<evidence type="ECO:0000256" key="3">
    <source>
        <dbReference type="ARBA" id="ARBA00023015"/>
    </source>
</evidence>
<dbReference type="InterPro" id="IPR025943">
    <property type="entry name" value="Sigma_54_int_dom_ATP-bd_2"/>
</dbReference>
<comment type="caution">
    <text evidence="9">The sequence shown here is derived from an EMBL/GenBank/DDBJ whole genome shotgun (WGS) entry which is preliminary data.</text>
</comment>
<evidence type="ECO:0000259" key="7">
    <source>
        <dbReference type="PROSITE" id="PS50045"/>
    </source>
</evidence>
<organism evidence="9 10">
    <name type="scientific">Rufibacter immobilis</name>
    <dbReference type="NCBI Taxonomy" id="1348778"/>
    <lineage>
        <taxon>Bacteria</taxon>
        <taxon>Pseudomonadati</taxon>
        <taxon>Bacteroidota</taxon>
        <taxon>Cytophagia</taxon>
        <taxon>Cytophagales</taxon>
        <taxon>Hymenobacteraceae</taxon>
        <taxon>Rufibacter</taxon>
    </lineage>
</organism>
<dbReference type="SUPFAM" id="SSF52540">
    <property type="entry name" value="P-loop containing nucleoside triphosphate hydrolases"/>
    <property type="match status" value="1"/>
</dbReference>
<dbReference type="Gene3D" id="3.40.50.2300">
    <property type="match status" value="1"/>
</dbReference>
<keyword evidence="5" id="KW-0804">Transcription</keyword>
<evidence type="ECO:0000256" key="5">
    <source>
        <dbReference type="ARBA" id="ARBA00023163"/>
    </source>
</evidence>
<dbReference type="GO" id="GO:0005524">
    <property type="term" value="F:ATP binding"/>
    <property type="evidence" value="ECO:0007669"/>
    <property type="project" value="UniProtKB-KW"/>
</dbReference>
<dbReference type="PROSITE" id="PS50045">
    <property type="entry name" value="SIGMA54_INTERACT_4"/>
    <property type="match status" value="1"/>
</dbReference>
<dbReference type="InterPro" id="IPR011006">
    <property type="entry name" value="CheY-like_superfamily"/>
</dbReference>
<dbReference type="InterPro" id="IPR001789">
    <property type="entry name" value="Sig_transdc_resp-reg_receiver"/>
</dbReference>
<dbReference type="Gene3D" id="1.10.10.60">
    <property type="entry name" value="Homeodomain-like"/>
    <property type="match status" value="1"/>
</dbReference>
<dbReference type="PROSITE" id="PS00688">
    <property type="entry name" value="SIGMA54_INTERACT_3"/>
    <property type="match status" value="1"/>
</dbReference>
<dbReference type="Pfam" id="PF00072">
    <property type="entry name" value="Response_reg"/>
    <property type="match status" value="1"/>
</dbReference>
<evidence type="ECO:0000259" key="8">
    <source>
        <dbReference type="PROSITE" id="PS50110"/>
    </source>
</evidence>
<keyword evidence="2" id="KW-0067">ATP-binding</keyword>
<evidence type="ECO:0000313" key="9">
    <source>
        <dbReference type="EMBL" id="RNI32968.1"/>
    </source>
</evidence>
<keyword evidence="3" id="KW-0805">Transcription regulation</keyword>
<dbReference type="GO" id="GO:0006355">
    <property type="term" value="P:regulation of DNA-templated transcription"/>
    <property type="evidence" value="ECO:0007669"/>
    <property type="project" value="InterPro"/>
</dbReference>
<dbReference type="Pfam" id="PF00158">
    <property type="entry name" value="Sigma54_activat"/>
    <property type="match status" value="1"/>
</dbReference>
<dbReference type="PANTHER" id="PTHR32071">
    <property type="entry name" value="TRANSCRIPTIONAL REGULATORY PROTEIN"/>
    <property type="match status" value="1"/>
</dbReference>